<evidence type="ECO:0000313" key="1">
    <source>
        <dbReference type="EMBL" id="CAB5226062.1"/>
    </source>
</evidence>
<reference evidence="1" key="1">
    <citation type="submission" date="2020-05" db="EMBL/GenBank/DDBJ databases">
        <authorList>
            <person name="Chiriac C."/>
            <person name="Salcher M."/>
            <person name="Ghai R."/>
            <person name="Kavagutti S V."/>
        </authorList>
    </citation>
    <scope>NUCLEOTIDE SEQUENCE</scope>
</reference>
<gene>
    <name evidence="1" type="ORF">UFOVP754_35</name>
</gene>
<sequence>MKVTLEIKDEQLLDVVAFVKANKITAVFESALLLEVGKKYRNRKGKVVTIEGEERGLFRSGVHLYYANGRYYIDYESEHDLIERIR</sequence>
<organism evidence="1">
    <name type="scientific">uncultured Caudovirales phage</name>
    <dbReference type="NCBI Taxonomy" id="2100421"/>
    <lineage>
        <taxon>Viruses</taxon>
        <taxon>Duplodnaviria</taxon>
        <taxon>Heunggongvirae</taxon>
        <taxon>Uroviricota</taxon>
        <taxon>Caudoviricetes</taxon>
        <taxon>Peduoviridae</taxon>
        <taxon>Maltschvirus</taxon>
        <taxon>Maltschvirus maltsch</taxon>
    </lineage>
</organism>
<dbReference type="EMBL" id="LR798349">
    <property type="protein sequence ID" value="CAB5226062.1"/>
    <property type="molecule type" value="Genomic_DNA"/>
</dbReference>
<accession>A0A6J7XAW0</accession>
<proteinExistence type="predicted"/>
<protein>
    <submittedName>
        <fullName evidence="1">Uncharacterized protein</fullName>
    </submittedName>
</protein>
<name>A0A6J7XAW0_9CAUD</name>